<feature type="non-terminal residue" evidence="1">
    <location>
        <position position="1"/>
    </location>
</feature>
<reference evidence="1 2" key="1">
    <citation type="submission" date="2024-04" db="EMBL/GenBank/DDBJ databases">
        <authorList>
            <person name="Rising A."/>
            <person name="Reimegard J."/>
            <person name="Sonavane S."/>
            <person name="Akerstrom W."/>
            <person name="Nylinder S."/>
            <person name="Hedman E."/>
            <person name="Kallberg Y."/>
        </authorList>
    </citation>
    <scope>NUCLEOTIDE SEQUENCE [LARGE SCALE GENOMIC DNA]</scope>
</reference>
<evidence type="ECO:0000313" key="2">
    <source>
        <dbReference type="Proteomes" id="UP001497382"/>
    </source>
</evidence>
<accession>A0AAV2A9R0</accession>
<evidence type="ECO:0000313" key="1">
    <source>
        <dbReference type="EMBL" id="CAL1280732.1"/>
    </source>
</evidence>
<sequence>KLHFYRVRGRTFKSCCNVIADAYNVIFTLQPSSSMSNGAFKSMQRFIPDAKNLTSTLNWYPLSVSCLDNLHEASR</sequence>
<protein>
    <submittedName>
        <fullName evidence="1">Uncharacterized protein</fullName>
    </submittedName>
</protein>
<name>A0AAV2A9R0_9ARAC</name>
<comment type="caution">
    <text evidence="1">The sequence shown here is derived from an EMBL/GenBank/DDBJ whole genome shotgun (WGS) entry which is preliminary data.</text>
</comment>
<dbReference type="EMBL" id="CAXIEN010000135">
    <property type="protein sequence ID" value="CAL1280732.1"/>
    <property type="molecule type" value="Genomic_DNA"/>
</dbReference>
<organism evidence="1 2">
    <name type="scientific">Larinioides sclopetarius</name>
    <dbReference type="NCBI Taxonomy" id="280406"/>
    <lineage>
        <taxon>Eukaryota</taxon>
        <taxon>Metazoa</taxon>
        <taxon>Ecdysozoa</taxon>
        <taxon>Arthropoda</taxon>
        <taxon>Chelicerata</taxon>
        <taxon>Arachnida</taxon>
        <taxon>Araneae</taxon>
        <taxon>Araneomorphae</taxon>
        <taxon>Entelegynae</taxon>
        <taxon>Araneoidea</taxon>
        <taxon>Araneidae</taxon>
        <taxon>Larinioides</taxon>
    </lineage>
</organism>
<proteinExistence type="predicted"/>
<dbReference type="Proteomes" id="UP001497382">
    <property type="component" value="Unassembled WGS sequence"/>
</dbReference>
<gene>
    <name evidence="1" type="ORF">LARSCL_LOCUS11141</name>
</gene>
<keyword evidence="2" id="KW-1185">Reference proteome</keyword>
<dbReference type="AlphaFoldDB" id="A0AAV2A9R0"/>